<sequence length="161" mass="18553">MANTVKCRYAHCRHPDDVRPPDQMVKDPSAKGTMYYHAECLEEKNKIAEIRYYYKTNIDFHVSMSFLNKMINEAVITRNIPPDDLLFALKFYKKTGRTINNPSALLFITKSKAVQKEKQRMTAEKSFDFGGKNEELGKQSTEFKYKPVGEKKGFGSILKKG</sequence>
<proteinExistence type="predicted"/>
<dbReference type="AlphaFoldDB" id="A0A011WNL9"/>
<name>A0A011WNL9_RUMAL</name>
<dbReference type="Proteomes" id="UP000021369">
    <property type="component" value="Unassembled WGS sequence"/>
</dbReference>
<evidence type="ECO:0000313" key="2">
    <source>
        <dbReference type="Proteomes" id="UP000021369"/>
    </source>
</evidence>
<protein>
    <submittedName>
        <fullName evidence="1">Uncharacterized protein</fullName>
    </submittedName>
</protein>
<dbReference type="RefSeq" id="WP_037289441.1">
    <property type="nucleotide sequence ID" value="NZ_JEOB01000004.1"/>
</dbReference>
<accession>A0A011WNL9</accession>
<comment type="caution">
    <text evidence="1">The sequence shown here is derived from an EMBL/GenBank/DDBJ whole genome shotgun (WGS) entry which is preliminary data.</text>
</comment>
<evidence type="ECO:0000313" key="1">
    <source>
        <dbReference type="EMBL" id="EXM38575.1"/>
    </source>
</evidence>
<keyword evidence="2" id="KW-1185">Reference proteome</keyword>
<gene>
    <name evidence="1" type="ORF">RASY3_14810</name>
</gene>
<dbReference type="PATRIC" id="fig|1341156.4.peg.2573"/>
<dbReference type="EMBL" id="JEOB01000004">
    <property type="protein sequence ID" value="EXM38575.1"/>
    <property type="molecule type" value="Genomic_DNA"/>
</dbReference>
<organism evidence="1 2">
    <name type="scientific">Ruminococcus albus SY3</name>
    <dbReference type="NCBI Taxonomy" id="1341156"/>
    <lineage>
        <taxon>Bacteria</taxon>
        <taxon>Bacillati</taxon>
        <taxon>Bacillota</taxon>
        <taxon>Clostridia</taxon>
        <taxon>Eubacteriales</taxon>
        <taxon>Oscillospiraceae</taxon>
        <taxon>Ruminococcus</taxon>
    </lineage>
</organism>
<reference evidence="1 2" key="1">
    <citation type="submission" date="2013-06" db="EMBL/GenBank/DDBJ databases">
        <title>Rumen cellulosomics: divergent fiber-degrading strategies revealed by comparative genome-wide analysis of six Ruminococcal strains.</title>
        <authorList>
            <person name="Dassa B."/>
            <person name="Borovok I."/>
            <person name="Lamed R."/>
            <person name="Flint H."/>
            <person name="Yeoman C.J."/>
            <person name="White B."/>
            <person name="Bayer E.A."/>
        </authorList>
    </citation>
    <scope>NUCLEOTIDE SEQUENCE [LARGE SCALE GENOMIC DNA]</scope>
    <source>
        <strain evidence="1 2">SY3</strain>
    </source>
</reference>